<dbReference type="AlphaFoldDB" id="A0A5P2FX92"/>
<keyword evidence="2" id="KW-1185">Reference proteome</keyword>
<evidence type="ECO:0000313" key="1">
    <source>
        <dbReference type="EMBL" id="QES88134.1"/>
    </source>
</evidence>
<dbReference type="InterPro" id="IPR032710">
    <property type="entry name" value="NTF2-like_dom_sf"/>
</dbReference>
<organism evidence="1 2">
    <name type="scientific">Rhizosphaericola mali</name>
    <dbReference type="NCBI Taxonomy" id="2545455"/>
    <lineage>
        <taxon>Bacteria</taxon>
        <taxon>Pseudomonadati</taxon>
        <taxon>Bacteroidota</taxon>
        <taxon>Chitinophagia</taxon>
        <taxon>Chitinophagales</taxon>
        <taxon>Chitinophagaceae</taxon>
        <taxon>Rhizosphaericola</taxon>
    </lineage>
</organism>
<gene>
    <name evidence="1" type="ORF">E0W69_005465</name>
</gene>
<dbReference type="KEGG" id="arac:E0W69_005465"/>
<dbReference type="OrthoDB" id="7876517at2"/>
<dbReference type="GO" id="GO:0030638">
    <property type="term" value="P:polyketide metabolic process"/>
    <property type="evidence" value="ECO:0007669"/>
    <property type="project" value="InterPro"/>
</dbReference>
<dbReference type="Proteomes" id="UP000292424">
    <property type="component" value="Chromosome"/>
</dbReference>
<dbReference type="SUPFAM" id="SSF54427">
    <property type="entry name" value="NTF2-like"/>
    <property type="match status" value="1"/>
</dbReference>
<protein>
    <submittedName>
        <fullName evidence="1">Ester cyclase</fullName>
    </submittedName>
</protein>
<proteinExistence type="predicted"/>
<dbReference type="Pfam" id="PF07366">
    <property type="entry name" value="SnoaL"/>
    <property type="match status" value="1"/>
</dbReference>
<sequence length="141" mass="16038">MSKLKEIVIRFNKEVIEAGNHNSFSELIDPNFINHSAPLNSQGPEGMIYTFNHILRPAISQLTVTILQQIEEEDLVTTRKQINGILTGQLFDVQPTNQPIKIDIIDIVRIKDGRYFEHWGLNTLSSIVAQLKDIQKSNTLD</sequence>
<dbReference type="EMBL" id="CP044016">
    <property type="protein sequence ID" value="QES88134.1"/>
    <property type="molecule type" value="Genomic_DNA"/>
</dbReference>
<dbReference type="Gene3D" id="3.10.450.50">
    <property type="match status" value="1"/>
</dbReference>
<reference evidence="1 2" key="1">
    <citation type="submission" date="2019-09" db="EMBL/GenBank/DDBJ databases">
        <title>Complete genome sequence of Arachidicoccus sp. B3-10 isolated from apple orchard soil.</title>
        <authorList>
            <person name="Kim H.S."/>
            <person name="Han K.-I."/>
            <person name="Suh M.K."/>
            <person name="Lee K.C."/>
            <person name="Eom M.K."/>
            <person name="Kim J.-S."/>
            <person name="Kang S.W."/>
            <person name="Sin Y."/>
            <person name="Lee J.-S."/>
        </authorList>
    </citation>
    <scope>NUCLEOTIDE SEQUENCE [LARGE SCALE GENOMIC DNA]</scope>
    <source>
        <strain evidence="1 2">B3-10</strain>
    </source>
</reference>
<dbReference type="RefSeq" id="WP_131329021.1">
    <property type="nucleotide sequence ID" value="NZ_CP044016.1"/>
</dbReference>
<dbReference type="PANTHER" id="PTHR38436:SF1">
    <property type="entry name" value="ESTER CYCLASE"/>
    <property type="match status" value="1"/>
</dbReference>
<evidence type="ECO:0000313" key="2">
    <source>
        <dbReference type="Proteomes" id="UP000292424"/>
    </source>
</evidence>
<dbReference type="PANTHER" id="PTHR38436">
    <property type="entry name" value="POLYKETIDE CYCLASE SNOAL-LIKE DOMAIN"/>
    <property type="match status" value="1"/>
</dbReference>
<accession>A0A5P2FX92</accession>
<dbReference type="InterPro" id="IPR009959">
    <property type="entry name" value="Cyclase_SnoaL-like"/>
</dbReference>
<name>A0A5P2FX92_9BACT</name>